<dbReference type="EMBL" id="BK015251">
    <property type="protein sequence ID" value="DAD98012.1"/>
    <property type="molecule type" value="Genomic_DNA"/>
</dbReference>
<organism evidence="1">
    <name type="scientific">Siphoviridae sp. ctnMb19</name>
    <dbReference type="NCBI Taxonomy" id="2825659"/>
    <lineage>
        <taxon>Viruses</taxon>
        <taxon>Duplodnaviria</taxon>
        <taxon>Heunggongvirae</taxon>
        <taxon>Uroviricota</taxon>
        <taxon>Caudoviricetes</taxon>
    </lineage>
</organism>
<sequence>MLDINSSIQKNGTLSVQNSDGALKQVAYLSATISESGTVSMSASFNDFAAYLANDIALDSELKSFLDGVKNTYKATYSTEDNTVSSDATGTVESEVF</sequence>
<accession>A0A8S5NUG5</accession>
<protein>
    <submittedName>
        <fullName evidence="1">Uncharacterized protein</fullName>
    </submittedName>
</protein>
<evidence type="ECO:0000313" key="1">
    <source>
        <dbReference type="EMBL" id="DAD98012.1"/>
    </source>
</evidence>
<proteinExistence type="predicted"/>
<reference evidence="1" key="1">
    <citation type="journal article" date="2021" name="Proc. Natl. Acad. Sci. U.S.A.">
        <title>A Catalog of Tens of Thousands of Viruses from Human Metagenomes Reveals Hidden Associations with Chronic Diseases.</title>
        <authorList>
            <person name="Tisza M.J."/>
            <person name="Buck C.B."/>
        </authorList>
    </citation>
    <scope>NUCLEOTIDE SEQUENCE</scope>
    <source>
        <strain evidence="1">CtnMb19</strain>
    </source>
</reference>
<name>A0A8S5NUG5_9CAUD</name>